<feature type="non-terminal residue" evidence="2">
    <location>
        <position position="129"/>
    </location>
</feature>
<feature type="non-terminal residue" evidence="2">
    <location>
        <position position="1"/>
    </location>
</feature>
<gene>
    <name evidence="2" type="ORF">ALEPTO_LOCUS14066</name>
</gene>
<evidence type="ECO:0000313" key="2">
    <source>
        <dbReference type="EMBL" id="CAG8769525.1"/>
    </source>
</evidence>
<reference evidence="2" key="1">
    <citation type="submission" date="2021-06" db="EMBL/GenBank/DDBJ databases">
        <authorList>
            <person name="Kallberg Y."/>
            <person name="Tangrot J."/>
            <person name="Rosling A."/>
        </authorList>
    </citation>
    <scope>NUCLEOTIDE SEQUENCE</scope>
    <source>
        <strain evidence="2">FL130A</strain>
    </source>
</reference>
<feature type="region of interest" description="Disordered" evidence="1">
    <location>
        <begin position="54"/>
        <end position="73"/>
    </location>
</feature>
<dbReference type="OrthoDB" id="10378294at2759"/>
<keyword evidence="3" id="KW-1185">Reference proteome</keyword>
<evidence type="ECO:0000256" key="1">
    <source>
        <dbReference type="SAM" id="MobiDB-lite"/>
    </source>
</evidence>
<protein>
    <submittedName>
        <fullName evidence="2">6865_t:CDS:1</fullName>
    </submittedName>
</protein>
<dbReference type="Proteomes" id="UP000789508">
    <property type="component" value="Unassembled WGS sequence"/>
</dbReference>
<name>A0A9N9NXE7_9GLOM</name>
<feature type="compositionally biased region" description="Polar residues" evidence="1">
    <location>
        <begin position="60"/>
        <end position="71"/>
    </location>
</feature>
<accession>A0A9N9NXE7</accession>
<evidence type="ECO:0000313" key="3">
    <source>
        <dbReference type="Proteomes" id="UP000789508"/>
    </source>
</evidence>
<proteinExistence type="predicted"/>
<sequence length="129" mass="15251">REETPHQTHEVTIKREESTYEMNEIAGSSLFNRNIHVIKREDETHEITIKREESIHETNETTGSSSFSRNIRMNKKKKTRYEINKESSLFARNIRANKREEAHKCLKEGRLLKALNLYEEVLRSSRHAA</sequence>
<dbReference type="EMBL" id="CAJVPS010051487">
    <property type="protein sequence ID" value="CAG8769525.1"/>
    <property type="molecule type" value="Genomic_DNA"/>
</dbReference>
<organism evidence="2 3">
    <name type="scientific">Ambispora leptoticha</name>
    <dbReference type="NCBI Taxonomy" id="144679"/>
    <lineage>
        <taxon>Eukaryota</taxon>
        <taxon>Fungi</taxon>
        <taxon>Fungi incertae sedis</taxon>
        <taxon>Mucoromycota</taxon>
        <taxon>Glomeromycotina</taxon>
        <taxon>Glomeromycetes</taxon>
        <taxon>Archaeosporales</taxon>
        <taxon>Ambisporaceae</taxon>
        <taxon>Ambispora</taxon>
    </lineage>
</organism>
<comment type="caution">
    <text evidence="2">The sequence shown here is derived from an EMBL/GenBank/DDBJ whole genome shotgun (WGS) entry which is preliminary data.</text>
</comment>
<dbReference type="AlphaFoldDB" id="A0A9N9NXE7"/>